<keyword evidence="2" id="KW-1185">Reference proteome</keyword>
<sequence length="63" mass="7179">MSQDYWSDAARILIKVYHLGVLKIFKALRYTYLCTSRLSISLCFKLVGLFGVGETYPSKPSTE</sequence>
<dbReference type="AlphaFoldDB" id="L0FDJ4"/>
<dbReference type="STRING" id="871963.Desdi_3337"/>
<proteinExistence type="predicted"/>
<dbReference type="Proteomes" id="UP000010797">
    <property type="component" value="Chromosome"/>
</dbReference>
<gene>
    <name evidence="1" type="ordered locus">Desdi_3337</name>
</gene>
<accession>L0FDJ4</accession>
<reference evidence="2" key="1">
    <citation type="submission" date="2012-02" db="EMBL/GenBank/DDBJ databases">
        <title>Complete sequence of Desulfitobacterium dichloroeliminans LMG P-21439.</title>
        <authorList>
            <person name="Lucas S."/>
            <person name="Han J."/>
            <person name="Lapidus A."/>
            <person name="Cheng J.-F."/>
            <person name="Goodwin L."/>
            <person name="Pitluck S."/>
            <person name="Peters L."/>
            <person name="Ovchinnikova G."/>
            <person name="Teshima H."/>
            <person name="Detter J.C."/>
            <person name="Han C."/>
            <person name="Tapia R."/>
            <person name="Land M."/>
            <person name="Hauser L."/>
            <person name="Kyrpides N."/>
            <person name="Ivanova N."/>
            <person name="Pagani I."/>
            <person name="Kruse T."/>
            <person name="de Vos W.M."/>
            <person name="Boon N."/>
            <person name="Smidt H."/>
            <person name="Woyke T."/>
        </authorList>
    </citation>
    <scope>NUCLEOTIDE SEQUENCE [LARGE SCALE GENOMIC DNA]</scope>
    <source>
        <strain evidence="2">LMG P-21439 / DCA1</strain>
    </source>
</reference>
<evidence type="ECO:0000313" key="2">
    <source>
        <dbReference type="Proteomes" id="UP000010797"/>
    </source>
</evidence>
<dbReference type="EMBL" id="CP003344">
    <property type="protein sequence ID" value="AGA70731.1"/>
    <property type="molecule type" value="Genomic_DNA"/>
</dbReference>
<name>L0FDJ4_DESDL</name>
<protein>
    <submittedName>
        <fullName evidence="1">Uncharacterized protein</fullName>
    </submittedName>
</protein>
<dbReference type="KEGG" id="ddl:Desdi_3337"/>
<dbReference type="HOGENOM" id="CLU_2878490_0_0_9"/>
<organism evidence="1 2">
    <name type="scientific">Desulfitobacterium dichloroeliminans (strain LMG P-21439 / DCA1)</name>
    <dbReference type="NCBI Taxonomy" id="871963"/>
    <lineage>
        <taxon>Bacteria</taxon>
        <taxon>Bacillati</taxon>
        <taxon>Bacillota</taxon>
        <taxon>Clostridia</taxon>
        <taxon>Eubacteriales</taxon>
        <taxon>Desulfitobacteriaceae</taxon>
        <taxon>Desulfitobacterium</taxon>
    </lineage>
</organism>
<evidence type="ECO:0000313" key="1">
    <source>
        <dbReference type="EMBL" id="AGA70731.1"/>
    </source>
</evidence>